<reference evidence="2 4" key="2">
    <citation type="submission" date="2018-03" db="EMBL/GenBank/DDBJ databases">
        <authorList>
            <person name="Fogelqvist J."/>
        </authorList>
    </citation>
    <scope>NUCLEOTIDE SEQUENCE [LARGE SCALE GENOMIC DNA]</scope>
</reference>
<evidence type="ECO:0000313" key="1">
    <source>
        <dbReference type="EMBL" id="CEO97107.1"/>
    </source>
</evidence>
<geneLocation type="mitochondrion" evidence="2"/>
<dbReference type="Proteomes" id="UP000039324">
    <property type="component" value="Unassembled WGS sequence"/>
</dbReference>
<gene>
    <name evidence="1" type="ORF">PBRA_005711</name>
    <name evidence="2" type="ORF">PLBR_LOCUS8299</name>
</gene>
<evidence type="ECO:0008006" key="5">
    <source>
        <dbReference type="Google" id="ProtNLM"/>
    </source>
</evidence>
<name>A0A0G4IPH9_PLABS</name>
<sequence>MADDALRHARSLLNKLACDTFALHTAAFRALLDQADGDYDPLIDLVGHHAVSARGPFVKLFADFIKGLTDDVPAFRDAVAARIGYELRIGLESADDNKDQFLGMVDLVSHLGRNEAIAPDMLRSFIDSAFGQDSPVAVEAVYRVLLVMQASHAKLFAPAFDQLARSCTSRFPNRLRFLILDLLELRDRGWIPRRQPDLPTMMPIQQFRQCVLRQTNG</sequence>
<dbReference type="Proteomes" id="UP000290189">
    <property type="component" value="Unassembled WGS sequence"/>
</dbReference>
<dbReference type="InterPro" id="IPR016024">
    <property type="entry name" value="ARM-type_fold"/>
</dbReference>
<organism evidence="1 3">
    <name type="scientific">Plasmodiophora brassicae</name>
    <name type="common">Clubroot disease agent</name>
    <dbReference type="NCBI Taxonomy" id="37360"/>
    <lineage>
        <taxon>Eukaryota</taxon>
        <taxon>Sar</taxon>
        <taxon>Rhizaria</taxon>
        <taxon>Endomyxa</taxon>
        <taxon>Phytomyxea</taxon>
        <taxon>Plasmodiophorida</taxon>
        <taxon>Plasmodiophoridae</taxon>
        <taxon>Plasmodiophora</taxon>
    </lineage>
</organism>
<dbReference type="EMBL" id="OVEO01000016">
    <property type="protein sequence ID" value="SPR01084.1"/>
    <property type="molecule type" value="Genomic_DNA"/>
</dbReference>
<evidence type="ECO:0000313" key="3">
    <source>
        <dbReference type="Proteomes" id="UP000039324"/>
    </source>
</evidence>
<protein>
    <recommendedName>
        <fullName evidence="5">MIF4G domain-containing protein</fullName>
    </recommendedName>
</protein>
<keyword evidence="2" id="KW-0496">Mitochondrion</keyword>
<reference evidence="1 3" key="1">
    <citation type="submission" date="2015-02" db="EMBL/GenBank/DDBJ databases">
        <authorList>
            <person name="Chooi Y.-H."/>
        </authorList>
    </citation>
    <scope>NUCLEOTIDE SEQUENCE [LARGE SCALE GENOMIC DNA]</scope>
    <source>
        <strain evidence="1">E3</strain>
    </source>
</reference>
<dbReference type="Gene3D" id="1.25.40.180">
    <property type="match status" value="1"/>
</dbReference>
<dbReference type="AlphaFoldDB" id="A0A0G4IPH9"/>
<evidence type="ECO:0000313" key="2">
    <source>
        <dbReference type="EMBL" id="SPR01084.1"/>
    </source>
</evidence>
<accession>A0A0G4IPH9</accession>
<evidence type="ECO:0000313" key="4">
    <source>
        <dbReference type="Proteomes" id="UP000290189"/>
    </source>
</evidence>
<dbReference type="SUPFAM" id="SSF48371">
    <property type="entry name" value="ARM repeat"/>
    <property type="match status" value="1"/>
</dbReference>
<dbReference type="EMBL" id="CDSF01000078">
    <property type="protein sequence ID" value="CEO97107.1"/>
    <property type="molecule type" value="Genomic_DNA"/>
</dbReference>
<proteinExistence type="predicted"/>
<keyword evidence="3" id="KW-1185">Reference proteome</keyword>